<evidence type="ECO:0000313" key="12">
    <source>
        <dbReference type="Proteomes" id="UP000184471"/>
    </source>
</evidence>
<reference evidence="11 12" key="1">
    <citation type="submission" date="2016-11" db="EMBL/GenBank/DDBJ databases">
        <authorList>
            <person name="Jaros S."/>
            <person name="Januszkiewicz K."/>
            <person name="Wedrychowicz H."/>
        </authorList>
    </citation>
    <scope>NUCLEOTIDE SEQUENCE [LARGE SCALE GENOMIC DNA]</scope>
    <source>
        <strain evidence="11 12">DSM 45408</strain>
    </source>
</reference>
<accession>A0A1M5FW12</accession>
<keyword evidence="2 11" id="KW-0723">Serine/threonine-protein kinase</keyword>
<protein>
    <recommendedName>
        <fullName evidence="1">non-specific serine/threonine protein kinase</fullName>
        <ecNumber evidence="1">2.7.11.1</ecNumber>
    </recommendedName>
</protein>
<keyword evidence="9" id="KW-0812">Transmembrane</keyword>
<dbReference type="InterPro" id="IPR000719">
    <property type="entry name" value="Prot_kinase_dom"/>
</dbReference>
<dbReference type="SUPFAM" id="SSF56112">
    <property type="entry name" value="Protein kinase-like (PK-like)"/>
    <property type="match status" value="1"/>
</dbReference>
<feature type="binding site" evidence="7">
    <location>
        <position position="44"/>
    </location>
    <ligand>
        <name>ATP</name>
        <dbReference type="ChEBI" id="CHEBI:30616"/>
    </ligand>
</feature>
<feature type="compositionally biased region" description="Pro residues" evidence="8">
    <location>
        <begin position="348"/>
        <end position="372"/>
    </location>
</feature>
<evidence type="ECO:0000256" key="6">
    <source>
        <dbReference type="ARBA" id="ARBA00022840"/>
    </source>
</evidence>
<feature type="compositionally biased region" description="Low complexity" evidence="8">
    <location>
        <begin position="284"/>
        <end position="296"/>
    </location>
</feature>
<dbReference type="RefSeq" id="WP_073419291.1">
    <property type="nucleotide sequence ID" value="NZ_FQVX01000001.1"/>
</dbReference>
<dbReference type="GO" id="GO:0005524">
    <property type="term" value="F:ATP binding"/>
    <property type="evidence" value="ECO:0007669"/>
    <property type="project" value="UniProtKB-UniRule"/>
</dbReference>
<dbReference type="AlphaFoldDB" id="A0A1M5FW12"/>
<dbReference type="CDD" id="cd14014">
    <property type="entry name" value="STKc_PknB_like"/>
    <property type="match status" value="1"/>
</dbReference>
<keyword evidence="6 7" id="KW-0067">ATP-binding</keyword>
<dbReference type="GO" id="GO:0004674">
    <property type="term" value="F:protein serine/threonine kinase activity"/>
    <property type="evidence" value="ECO:0007669"/>
    <property type="project" value="UniProtKB-KW"/>
</dbReference>
<keyword evidence="3" id="KW-0808">Transferase</keyword>
<dbReference type="Gene3D" id="1.10.510.10">
    <property type="entry name" value="Transferase(Phosphotransferase) domain 1"/>
    <property type="match status" value="1"/>
</dbReference>
<proteinExistence type="predicted"/>
<evidence type="ECO:0000256" key="2">
    <source>
        <dbReference type="ARBA" id="ARBA00022527"/>
    </source>
</evidence>
<dbReference type="PANTHER" id="PTHR43289">
    <property type="entry name" value="MITOGEN-ACTIVATED PROTEIN KINASE KINASE KINASE 20-RELATED"/>
    <property type="match status" value="1"/>
</dbReference>
<evidence type="ECO:0000256" key="1">
    <source>
        <dbReference type="ARBA" id="ARBA00012513"/>
    </source>
</evidence>
<sequence>MSAEAGTGRLVAGRYTVTEVIGRGGMGVVWRATDEVLGRPVALKEVVFPTHLSDDEREALRSRTLREARTAARLLHPNVTTLYDVVEEDGRPWLVMEHVDARSLQEVVQRSGPLPWPTVARIGLDVLEALEAAHAAGIVHRDVKPANVLVGADCAAHLTDFGIATATGNPSITTSGAILGSPAYMSPERARGEEPGPAVDLWSLGATLYTAVEGRLAFDRPEPMATLFAVVHEDPEPPRLAGPLGPVLEGLLTRDVAERWDVARTRTALRRAAEEAGPQQAWSPPAADGPPRGDAPSLGGQVERFDVDDLRALASVIGTVARDARDQARHLADKRRERRAEKQARAAAPPPSRPAPPRPAPPPPPVAAPPRPAARRRRFKRRWVVVPVVLAVLAVLAALGGAVALLAAAFGVW</sequence>
<dbReference type="InterPro" id="IPR011009">
    <property type="entry name" value="Kinase-like_dom_sf"/>
</dbReference>
<evidence type="ECO:0000313" key="11">
    <source>
        <dbReference type="EMBL" id="SHF95725.1"/>
    </source>
</evidence>
<feature type="transmembrane region" description="Helical" evidence="9">
    <location>
        <begin position="384"/>
        <end position="410"/>
    </location>
</feature>
<feature type="region of interest" description="Disordered" evidence="8">
    <location>
        <begin position="270"/>
        <end position="300"/>
    </location>
</feature>
<gene>
    <name evidence="11" type="ORF">SAMN05444351_1429</name>
</gene>
<name>A0A1M5FW12_9ACTN</name>
<dbReference type="InterPro" id="IPR017441">
    <property type="entry name" value="Protein_kinase_ATP_BS"/>
</dbReference>
<dbReference type="Pfam" id="PF00069">
    <property type="entry name" value="Pkinase"/>
    <property type="match status" value="1"/>
</dbReference>
<dbReference type="Gene3D" id="3.30.200.20">
    <property type="entry name" value="Phosphorylase Kinase, domain 1"/>
    <property type="match status" value="1"/>
</dbReference>
<evidence type="ECO:0000256" key="7">
    <source>
        <dbReference type="PROSITE-ProRule" id="PRU10141"/>
    </source>
</evidence>
<dbReference type="PANTHER" id="PTHR43289:SF6">
    <property type="entry name" value="SERINE_THREONINE-PROTEIN KINASE NEKL-3"/>
    <property type="match status" value="1"/>
</dbReference>
<dbReference type="OrthoDB" id="9762169at2"/>
<dbReference type="InterPro" id="IPR008271">
    <property type="entry name" value="Ser/Thr_kinase_AS"/>
</dbReference>
<feature type="domain" description="Protein kinase" evidence="10">
    <location>
        <begin position="15"/>
        <end position="269"/>
    </location>
</feature>
<dbReference type="Proteomes" id="UP000184471">
    <property type="component" value="Unassembled WGS sequence"/>
</dbReference>
<keyword evidence="9" id="KW-0472">Membrane</keyword>
<dbReference type="SMART" id="SM00220">
    <property type="entry name" value="S_TKc"/>
    <property type="match status" value="1"/>
</dbReference>
<feature type="region of interest" description="Disordered" evidence="8">
    <location>
        <begin position="324"/>
        <end position="373"/>
    </location>
</feature>
<dbReference type="PROSITE" id="PS50011">
    <property type="entry name" value="PROTEIN_KINASE_DOM"/>
    <property type="match status" value="1"/>
</dbReference>
<evidence type="ECO:0000259" key="10">
    <source>
        <dbReference type="PROSITE" id="PS50011"/>
    </source>
</evidence>
<keyword evidence="5 11" id="KW-0418">Kinase</keyword>
<dbReference type="EMBL" id="FQVX01000001">
    <property type="protein sequence ID" value="SHF95725.1"/>
    <property type="molecule type" value="Genomic_DNA"/>
</dbReference>
<dbReference type="EC" id="2.7.11.1" evidence="1"/>
<organism evidence="11 12">
    <name type="scientific">Geodermatophilus nigrescens</name>
    <dbReference type="NCBI Taxonomy" id="1070870"/>
    <lineage>
        <taxon>Bacteria</taxon>
        <taxon>Bacillati</taxon>
        <taxon>Actinomycetota</taxon>
        <taxon>Actinomycetes</taxon>
        <taxon>Geodermatophilales</taxon>
        <taxon>Geodermatophilaceae</taxon>
        <taxon>Geodermatophilus</taxon>
    </lineage>
</organism>
<dbReference type="STRING" id="1070870.SAMN05444351_1429"/>
<keyword evidence="12" id="KW-1185">Reference proteome</keyword>
<keyword evidence="4 7" id="KW-0547">Nucleotide-binding</keyword>
<evidence type="ECO:0000256" key="4">
    <source>
        <dbReference type="ARBA" id="ARBA00022741"/>
    </source>
</evidence>
<dbReference type="PROSITE" id="PS00107">
    <property type="entry name" value="PROTEIN_KINASE_ATP"/>
    <property type="match status" value="1"/>
</dbReference>
<evidence type="ECO:0000256" key="3">
    <source>
        <dbReference type="ARBA" id="ARBA00022679"/>
    </source>
</evidence>
<evidence type="ECO:0000256" key="9">
    <source>
        <dbReference type="SAM" id="Phobius"/>
    </source>
</evidence>
<evidence type="ECO:0000256" key="8">
    <source>
        <dbReference type="SAM" id="MobiDB-lite"/>
    </source>
</evidence>
<keyword evidence="9" id="KW-1133">Transmembrane helix</keyword>
<feature type="compositionally biased region" description="Basic and acidic residues" evidence="8">
    <location>
        <begin position="324"/>
        <end position="344"/>
    </location>
</feature>
<evidence type="ECO:0000256" key="5">
    <source>
        <dbReference type="ARBA" id="ARBA00022777"/>
    </source>
</evidence>
<dbReference type="PROSITE" id="PS00108">
    <property type="entry name" value="PROTEIN_KINASE_ST"/>
    <property type="match status" value="1"/>
</dbReference>